<evidence type="ECO:0000256" key="1">
    <source>
        <dbReference type="SAM" id="Phobius"/>
    </source>
</evidence>
<organism evidence="2 3">
    <name type="scientific">Eiseniibacteriota bacterium</name>
    <dbReference type="NCBI Taxonomy" id="2212470"/>
    <lineage>
        <taxon>Bacteria</taxon>
        <taxon>Candidatus Eiseniibacteriota</taxon>
    </lineage>
</organism>
<dbReference type="Proteomes" id="UP000319771">
    <property type="component" value="Unassembled WGS sequence"/>
</dbReference>
<dbReference type="EMBL" id="VBPB01000133">
    <property type="protein sequence ID" value="TMQ71898.1"/>
    <property type="molecule type" value="Genomic_DNA"/>
</dbReference>
<proteinExistence type="predicted"/>
<keyword evidence="1" id="KW-0472">Membrane</keyword>
<name>A0A538U7N2_UNCEI</name>
<feature type="transmembrane region" description="Helical" evidence="1">
    <location>
        <begin position="9"/>
        <end position="29"/>
    </location>
</feature>
<reference evidence="2 3" key="1">
    <citation type="journal article" date="2019" name="Nat. Microbiol.">
        <title>Mediterranean grassland soil C-N compound turnover is dependent on rainfall and depth, and is mediated by genomically divergent microorganisms.</title>
        <authorList>
            <person name="Diamond S."/>
            <person name="Andeer P.F."/>
            <person name="Li Z."/>
            <person name="Crits-Christoph A."/>
            <person name="Burstein D."/>
            <person name="Anantharaman K."/>
            <person name="Lane K.R."/>
            <person name="Thomas B.C."/>
            <person name="Pan C."/>
            <person name="Northen T.R."/>
            <person name="Banfield J.F."/>
        </authorList>
    </citation>
    <scope>NUCLEOTIDE SEQUENCE [LARGE SCALE GENOMIC DNA]</scope>
    <source>
        <strain evidence="2">WS_11</strain>
    </source>
</reference>
<sequence length="109" mass="11060">MTPKGDLQCVGRAVLALGMVVVMVLASYVPTARAQSCLDGTVATAGMADASSTDPPGETDRWWGAVGAILCGYEARLVINVPAVGMNPYVLAAGIAGCSLAALDVFTTK</sequence>
<dbReference type="AlphaFoldDB" id="A0A538U7N2"/>
<evidence type="ECO:0000313" key="3">
    <source>
        <dbReference type="Proteomes" id="UP000319771"/>
    </source>
</evidence>
<gene>
    <name evidence="2" type="ORF">E6K81_08980</name>
</gene>
<keyword evidence="1" id="KW-1133">Transmembrane helix</keyword>
<accession>A0A538U7N2</accession>
<evidence type="ECO:0000313" key="2">
    <source>
        <dbReference type="EMBL" id="TMQ71898.1"/>
    </source>
</evidence>
<protein>
    <submittedName>
        <fullName evidence="2">Uncharacterized protein</fullName>
    </submittedName>
</protein>
<keyword evidence="1" id="KW-0812">Transmembrane</keyword>
<comment type="caution">
    <text evidence="2">The sequence shown here is derived from an EMBL/GenBank/DDBJ whole genome shotgun (WGS) entry which is preliminary data.</text>
</comment>